<dbReference type="Ensembl" id="ENSMMDT00005052710.1">
    <property type="protein sequence ID" value="ENSMMDP00005051698.1"/>
    <property type="gene ID" value="ENSMMDG00005023361.1"/>
</dbReference>
<evidence type="ECO:0000256" key="1">
    <source>
        <dbReference type="SAM" id="MobiDB-lite"/>
    </source>
</evidence>
<feature type="region of interest" description="Disordered" evidence="1">
    <location>
        <begin position="1"/>
        <end position="54"/>
    </location>
</feature>
<name>A0A668AKJ6_9TELE</name>
<evidence type="ECO:0000313" key="2">
    <source>
        <dbReference type="Ensembl" id="ENSMMDP00005051698.1"/>
    </source>
</evidence>
<evidence type="ECO:0000313" key="3">
    <source>
        <dbReference type="Proteomes" id="UP000472263"/>
    </source>
</evidence>
<evidence type="ECO:0008006" key="4">
    <source>
        <dbReference type="Google" id="ProtNLM"/>
    </source>
</evidence>
<accession>A0A668AKJ6</accession>
<reference evidence="2" key="3">
    <citation type="submission" date="2025-09" db="UniProtKB">
        <authorList>
            <consortium name="Ensembl"/>
        </authorList>
    </citation>
    <scope>IDENTIFICATION</scope>
</reference>
<dbReference type="InParanoid" id="A0A668AKJ6"/>
<dbReference type="PANTHER" id="PTHR21520">
    <property type="entry name" value="GLUTAMATE-RICH PROTEIN 2"/>
    <property type="match status" value="1"/>
</dbReference>
<reference evidence="2" key="1">
    <citation type="submission" date="2019-06" db="EMBL/GenBank/DDBJ databases">
        <authorList>
            <consortium name="Wellcome Sanger Institute Data Sharing"/>
        </authorList>
    </citation>
    <scope>NUCLEOTIDE SEQUENCE [LARGE SCALE GENOMIC DNA]</scope>
</reference>
<keyword evidence="3" id="KW-1185">Reference proteome</keyword>
<dbReference type="Proteomes" id="UP000472263">
    <property type="component" value="Chromosome 17"/>
</dbReference>
<dbReference type="AlphaFoldDB" id="A0A668AKJ6"/>
<proteinExistence type="predicted"/>
<protein>
    <recommendedName>
        <fullName evidence="4">Glutamate-rich protein 2</fullName>
    </recommendedName>
</protein>
<feature type="compositionally biased region" description="Pro residues" evidence="1">
    <location>
        <begin position="21"/>
        <end position="32"/>
    </location>
</feature>
<sequence length="110" mass="12270">MKDPRTQRLSHSAVTGGKTHGPPPVEPIPPPEPHGEEEQTEEEEDADDEGHGAPLQLMAEFLRAVMDGDFQLASKLCQMILIYEPENPEARQFLPLIQEKLLEGESTSHF</sequence>
<dbReference type="PANTHER" id="PTHR21520:SF2">
    <property type="entry name" value="GLUTAMATE-RICH PROTEIN 2"/>
    <property type="match status" value="1"/>
</dbReference>
<dbReference type="InterPro" id="IPR026703">
    <property type="entry name" value="ERICH2"/>
</dbReference>
<feature type="compositionally biased region" description="Acidic residues" evidence="1">
    <location>
        <begin position="38"/>
        <end position="48"/>
    </location>
</feature>
<organism evidence="2 3">
    <name type="scientific">Myripristis murdjan</name>
    <name type="common">pinecone soldierfish</name>
    <dbReference type="NCBI Taxonomy" id="586833"/>
    <lineage>
        <taxon>Eukaryota</taxon>
        <taxon>Metazoa</taxon>
        <taxon>Chordata</taxon>
        <taxon>Craniata</taxon>
        <taxon>Vertebrata</taxon>
        <taxon>Euteleostomi</taxon>
        <taxon>Actinopterygii</taxon>
        <taxon>Neopterygii</taxon>
        <taxon>Teleostei</taxon>
        <taxon>Neoteleostei</taxon>
        <taxon>Acanthomorphata</taxon>
        <taxon>Holocentriformes</taxon>
        <taxon>Holocentridae</taxon>
        <taxon>Myripristis</taxon>
    </lineage>
</organism>
<dbReference type="GeneTree" id="ENSGT00390000017846"/>
<reference evidence="2" key="2">
    <citation type="submission" date="2025-08" db="UniProtKB">
        <authorList>
            <consortium name="Ensembl"/>
        </authorList>
    </citation>
    <scope>IDENTIFICATION</scope>
</reference>